<evidence type="ECO:0000313" key="3">
    <source>
        <dbReference type="Proteomes" id="UP001501509"/>
    </source>
</evidence>
<sequence length="202" mass="21969">MTNSPMLPGQRPATTGPLTGEDILKDHDVDPDALRDAVVEYMCTQRCYPRGTAMRMFGQAIVLLHYLARNPELALAPSQVVDEAVDALAVHTPYWNQLGAVLLDGVPPVGDIEPSAPTLPPTRILHHLPHVPGESRTTPDGRRVIPPAKVAALLRQAGYAVDEELWPTDEAGDSAGDCCLFYSEQTQYLRPFNRQPVVVAAS</sequence>
<protein>
    <submittedName>
        <fullName evidence="2">Uncharacterized protein</fullName>
    </submittedName>
</protein>
<evidence type="ECO:0000313" key="2">
    <source>
        <dbReference type="EMBL" id="GAA2626546.1"/>
    </source>
</evidence>
<dbReference type="Proteomes" id="UP001501509">
    <property type="component" value="Unassembled WGS sequence"/>
</dbReference>
<name>A0ABP6CXA3_9ACTN</name>
<evidence type="ECO:0000256" key="1">
    <source>
        <dbReference type="SAM" id="MobiDB-lite"/>
    </source>
</evidence>
<proteinExistence type="predicted"/>
<comment type="caution">
    <text evidence="2">The sequence shown here is derived from an EMBL/GenBank/DDBJ whole genome shotgun (WGS) entry which is preliminary data.</text>
</comment>
<gene>
    <name evidence="2" type="ORF">GCM10010411_74370</name>
</gene>
<keyword evidence="3" id="KW-1185">Reference proteome</keyword>
<reference evidence="3" key="1">
    <citation type="journal article" date="2019" name="Int. J. Syst. Evol. Microbiol.">
        <title>The Global Catalogue of Microorganisms (GCM) 10K type strain sequencing project: providing services to taxonomists for standard genome sequencing and annotation.</title>
        <authorList>
            <consortium name="The Broad Institute Genomics Platform"/>
            <consortium name="The Broad Institute Genome Sequencing Center for Infectious Disease"/>
            <person name="Wu L."/>
            <person name="Ma J."/>
        </authorList>
    </citation>
    <scope>NUCLEOTIDE SEQUENCE [LARGE SCALE GENOMIC DNA]</scope>
    <source>
        <strain evidence="3">JCM 6833</strain>
    </source>
</reference>
<organism evidence="2 3">
    <name type="scientific">Actinomadura fulvescens</name>
    <dbReference type="NCBI Taxonomy" id="46160"/>
    <lineage>
        <taxon>Bacteria</taxon>
        <taxon>Bacillati</taxon>
        <taxon>Actinomycetota</taxon>
        <taxon>Actinomycetes</taxon>
        <taxon>Streptosporangiales</taxon>
        <taxon>Thermomonosporaceae</taxon>
        <taxon>Actinomadura</taxon>
    </lineage>
</organism>
<accession>A0ABP6CXA3</accession>
<dbReference type="RefSeq" id="WP_344547190.1">
    <property type="nucleotide sequence ID" value="NZ_BAAATD010000013.1"/>
</dbReference>
<dbReference type="EMBL" id="BAAATD010000013">
    <property type="protein sequence ID" value="GAA2626546.1"/>
    <property type="molecule type" value="Genomic_DNA"/>
</dbReference>
<feature type="region of interest" description="Disordered" evidence="1">
    <location>
        <begin position="1"/>
        <end position="25"/>
    </location>
</feature>